<accession>A0A291GGK3</accession>
<evidence type="ECO:0000313" key="2">
    <source>
        <dbReference type="EMBL" id="ATG49298.1"/>
    </source>
</evidence>
<feature type="domain" description="SnoaL-like" evidence="1">
    <location>
        <begin position="13"/>
        <end position="123"/>
    </location>
</feature>
<dbReference type="Pfam" id="PF12680">
    <property type="entry name" value="SnoaL_2"/>
    <property type="match status" value="1"/>
</dbReference>
<dbReference type="STRING" id="1758178.GCA_001550095_03102"/>
<dbReference type="AlphaFoldDB" id="A0A291GGK3"/>
<dbReference type="Gene3D" id="3.10.450.50">
    <property type="match status" value="1"/>
</dbReference>
<dbReference type="SUPFAM" id="SSF54427">
    <property type="entry name" value="NTF2-like"/>
    <property type="match status" value="1"/>
</dbReference>
<dbReference type="NCBIfam" id="TIGR02096">
    <property type="entry name" value="ketosteroid isomerase-related protein"/>
    <property type="match status" value="1"/>
</dbReference>
<sequence>MTQNRAETLALLTRYYEAFAAHDHATMLDCLTDDIEHRINQGPIEHGKEAFAAFMVAMDTAYEEVLTDMVLFANDAGTHGAAEFRVLGKYLKTAEGYPEATGQRYNLPAGAFFDIRGGKIARVSVYYNAEDWVAQVS</sequence>
<proteinExistence type="predicted"/>
<dbReference type="EMBL" id="CP022196">
    <property type="protein sequence ID" value="ATG49298.1"/>
    <property type="molecule type" value="Genomic_DNA"/>
</dbReference>
<protein>
    <submittedName>
        <fullName evidence="2">Cytosolic protein</fullName>
    </submittedName>
</protein>
<organism evidence="2 3">
    <name type="scientific">Celeribacter ethanolicus</name>
    <dbReference type="NCBI Taxonomy" id="1758178"/>
    <lineage>
        <taxon>Bacteria</taxon>
        <taxon>Pseudomonadati</taxon>
        <taxon>Pseudomonadota</taxon>
        <taxon>Alphaproteobacteria</taxon>
        <taxon>Rhodobacterales</taxon>
        <taxon>Roseobacteraceae</taxon>
        <taxon>Celeribacter</taxon>
    </lineage>
</organism>
<dbReference type="RefSeq" id="WP_066710298.1">
    <property type="nucleotide sequence ID" value="NZ_CP022196.1"/>
</dbReference>
<dbReference type="InterPro" id="IPR037401">
    <property type="entry name" value="SnoaL-like"/>
</dbReference>
<evidence type="ECO:0000313" key="3">
    <source>
        <dbReference type="Proteomes" id="UP000217935"/>
    </source>
</evidence>
<name>A0A291GGK3_9RHOB</name>
<dbReference type="KEGG" id="ceh:CEW89_17975"/>
<gene>
    <name evidence="2" type="ORF">CEW89_17975</name>
</gene>
<reference evidence="2 3" key="1">
    <citation type="submission" date="2017-06" db="EMBL/GenBank/DDBJ databases">
        <title>Celeribacter sp. TSPH2 complete genome sequence.</title>
        <authorList>
            <person name="Woo J.-H."/>
            <person name="Kim H.-S."/>
        </authorList>
    </citation>
    <scope>NUCLEOTIDE SEQUENCE [LARGE SCALE GENOMIC DNA]</scope>
    <source>
        <strain evidence="2 3">TSPH2</strain>
    </source>
</reference>
<dbReference type="OrthoDB" id="582835at2"/>
<evidence type="ECO:0000259" key="1">
    <source>
        <dbReference type="Pfam" id="PF12680"/>
    </source>
</evidence>
<dbReference type="InterPro" id="IPR032710">
    <property type="entry name" value="NTF2-like_dom_sf"/>
</dbReference>
<keyword evidence="3" id="KW-1185">Reference proteome</keyword>
<dbReference type="Proteomes" id="UP000217935">
    <property type="component" value="Chromosome"/>
</dbReference>
<dbReference type="InterPro" id="IPR011721">
    <property type="entry name" value="CHP02096"/>
</dbReference>